<dbReference type="PANTHER" id="PTHR24089">
    <property type="entry name" value="SOLUTE CARRIER FAMILY 25"/>
    <property type="match status" value="1"/>
</dbReference>
<keyword evidence="7" id="KW-1133">Transmembrane helix</keyword>
<protein>
    <recommendedName>
        <fullName evidence="13">C2 domain-containing protein</fullName>
    </recommendedName>
</protein>
<dbReference type="AlphaFoldDB" id="A0AAD5XJ55"/>
<dbReference type="Pfam" id="PF00153">
    <property type="entry name" value="Mito_carr"/>
    <property type="match status" value="3"/>
</dbReference>
<evidence type="ECO:0000256" key="4">
    <source>
        <dbReference type="ARBA" id="ARBA00022692"/>
    </source>
</evidence>
<dbReference type="GO" id="GO:0055085">
    <property type="term" value="P:transmembrane transport"/>
    <property type="evidence" value="ECO:0007669"/>
    <property type="project" value="InterPro"/>
</dbReference>
<comment type="caution">
    <text evidence="14">The sequence shown here is derived from an EMBL/GenBank/DDBJ whole genome shotgun (WGS) entry which is preliminary data.</text>
</comment>
<dbReference type="Gene3D" id="1.50.40.10">
    <property type="entry name" value="Mitochondrial carrier domain"/>
    <property type="match status" value="1"/>
</dbReference>
<evidence type="ECO:0000256" key="2">
    <source>
        <dbReference type="ARBA" id="ARBA00006375"/>
    </source>
</evidence>
<evidence type="ECO:0000256" key="1">
    <source>
        <dbReference type="ARBA" id="ARBA00004448"/>
    </source>
</evidence>
<comment type="subcellular location">
    <subcellularLocation>
        <location evidence="1">Mitochondrion inner membrane</location>
        <topology evidence="1">Multi-pass membrane protein</topology>
    </subcellularLocation>
</comment>
<evidence type="ECO:0000256" key="12">
    <source>
        <dbReference type="SAM" id="MobiDB-lite"/>
    </source>
</evidence>
<dbReference type="Proteomes" id="UP001211907">
    <property type="component" value="Unassembled WGS sequence"/>
</dbReference>
<dbReference type="InterPro" id="IPR023395">
    <property type="entry name" value="MCP_dom_sf"/>
</dbReference>
<comment type="similarity">
    <text evidence="2 11">Belongs to the mitochondrial carrier (TC 2.A.29) family.</text>
</comment>
<evidence type="ECO:0000256" key="8">
    <source>
        <dbReference type="ARBA" id="ARBA00023128"/>
    </source>
</evidence>
<reference evidence="14" key="1">
    <citation type="submission" date="2020-05" db="EMBL/GenBank/DDBJ databases">
        <title>Phylogenomic resolution of chytrid fungi.</title>
        <authorList>
            <person name="Stajich J.E."/>
            <person name="Amses K."/>
            <person name="Simmons R."/>
            <person name="Seto K."/>
            <person name="Myers J."/>
            <person name="Bonds A."/>
            <person name="Quandt C.A."/>
            <person name="Barry K."/>
            <person name="Liu P."/>
            <person name="Grigoriev I."/>
            <person name="Longcore J.E."/>
            <person name="James T.Y."/>
        </authorList>
    </citation>
    <scope>NUCLEOTIDE SEQUENCE</scope>
    <source>
        <strain evidence="14">JEL0513</strain>
    </source>
</reference>
<feature type="compositionally biased region" description="Polar residues" evidence="12">
    <location>
        <begin position="1"/>
        <end position="13"/>
    </location>
</feature>
<dbReference type="CDD" id="cd00030">
    <property type="entry name" value="C2"/>
    <property type="match status" value="1"/>
</dbReference>
<evidence type="ECO:0000313" key="14">
    <source>
        <dbReference type="EMBL" id="KAJ3131844.1"/>
    </source>
</evidence>
<gene>
    <name evidence="14" type="ORF">HK100_005937</name>
</gene>
<evidence type="ECO:0000256" key="3">
    <source>
        <dbReference type="ARBA" id="ARBA00022448"/>
    </source>
</evidence>
<feature type="region of interest" description="Disordered" evidence="12">
    <location>
        <begin position="1"/>
        <end position="22"/>
    </location>
</feature>
<dbReference type="GO" id="GO:0005743">
    <property type="term" value="C:mitochondrial inner membrane"/>
    <property type="evidence" value="ECO:0007669"/>
    <property type="project" value="UniProtKB-SubCell"/>
</dbReference>
<dbReference type="PRINTS" id="PR00926">
    <property type="entry name" value="MITOCARRIER"/>
</dbReference>
<feature type="repeat" description="Solcar" evidence="10">
    <location>
        <begin position="121"/>
        <end position="219"/>
    </location>
</feature>
<evidence type="ECO:0000313" key="15">
    <source>
        <dbReference type="Proteomes" id="UP001211907"/>
    </source>
</evidence>
<keyword evidence="15" id="KW-1185">Reference proteome</keyword>
<keyword evidence="3 11" id="KW-0813">Transport</keyword>
<dbReference type="EMBL" id="JADGJH010000276">
    <property type="protein sequence ID" value="KAJ3131844.1"/>
    <property type="molecule type" value="Genomic_DNA"/>
</dbReference>
<evidence type="ECO:0000256" key="9">
    <source>
        <dbReference type="ARBA" id="ARBA00023136"/>
    </source>
</evidence>
<proteinExistence type="inferred from homology"/>
<evidence type="ECO:0000256" key="5">
    <source>
        <dbReference type="ARBA" id="ARBA00022737"/>
    </source>
</evidence>
<evidence type="ECO:0000256" key="6">
    <source>
        <dbReference type="ARBA" id="ARBA00022792"/>
    </source>
</evidence>
<keyword evidence="5" id="KW-0677">Repeat</keyword>
<dbReference type="Pfam" id="PF00168">
    <property type="entry name" value="C2"/>
    <property type="match status" value="1"/>
</dbReference>
<dbReference type="InterPro" id="IPR018108">
    <property type="entry name" value="MCP_transmembrane"/>
</dbReference>
<dbReference type="InterPro" id="IPR035892">
    <property type="entry name" value="C2_domain_sf"/>
</dbReference>
<dbReference type="Gene3D" id="2.60.40.150">
    <property type="entry name" value="C2 domain"/>
    <property type="match status" value="1"/>
</dbReference>
<dbReference type="InterPro" id="IPR000008">
    <property type="entry name" value="C2_dom"/>
</dbReference>
<feature type="domain" description="C2" evidence="13">
    <location>
        <begin position="465"/>
        <end position="512"/>
    </location>
</feature>
<dbReference type="SUPFAM" id="SSF49562">
    <property type="entry name" value="C2 domain (Calcium/lipid-binding domain, CaLB)"/>
    <property type="match status" value="1"/>
</dbReference>
<dbReference type="PRINTS" id="PR00928">
    <property type="entry name" value="GRAVESDC"/>
</dbReference>
<evidence type="ECO:0000256" key="7">
    <source>
        <dbReference type="ARBA" id="ARBA00022989"/>
    </source>
</evidence>
<organism evidence="14 15">
    <name type="scientific">Physocladia obscura</name>
    <dbReference type="NCBI Taxonomy" id="109957"/>
    <lineage>
        <taxon>Eukaryota</taxon>
        <taxon>Fungi</taxon>
        <taxon>Fungi incertae sedis</taxon>
        <taxon>Chytridiomycota</taxon>
        <taxon>Chytridiomycota incertae sedis</taxon>
        <taxon>Chytridiomycetes</taxon>
        <taxon>Chytridiales</taxon>
        <taxon>Chytriomycetaceae</taxon>
        <taxon>Physocladia</taxon>
    </lineage>
</organism>
<dbReference type="InterPro" id="IPR002067">
    <property type="entry name" value="MCP"/>
</dbReference>
<keyword evidence="9 10" id="KW-0472">Membrane</keyword>
<evidence type="ECO:0000256" key="10">
    <source>
        <dbReference type="PROSITE-ProRule" id="PRU00282"/>
    </source>
</evidence>
<feature type="repeat" description="Solcar" evidence="10">
    <location>
        <begin position="256"/>
        <end position="349"/>
    </location>
</feature>
<keyword evidence="8" id="KW-0496">Mitochondrion</keyword>
<keyword evidence="6" id="KW-0999">Mitochondrion inner membrane</keyword>
<evidence type="ECO:0000259" key="13">
    <source>
        <dbReference type="Pfam" id="PF00168"/>
    </source>
</evidence>
<name>A0AAD5XJ55_9FUNG</name>
<accession>A0AAD5XJ55</accession>
<evidence type="ECO:0000256" key="11">
    <source>
        <dbReference type="RuleBase" id="RU000488"/>
    </source>
</evidence>
<feature type="repeat" description="Solcar" evidence="10">
    <location>
        <begin position="26"/>
        <end position="113"/>
    </location>
</feature>
<dbReference type="InterPro" id="IPR002167">
    <property type="entry name" value="GDC-like"/>
</dbReference>
<sequence>MKVSHETSSSASLPTAKPRNSKRSTPYILRTLVAGGFAGCAAKTVIAPMDRVKILFQTDNPRYIKYSGVFRAIRDIYSANGITSLFQGHSATLLRIFPYAAIKFMSYEQYKDWIMPRREDETPLRRTIAGSLAGVSSLFVSYPLDLLRTRLAYEIRSVGTSPGLVQTWHVIYNESNPISMHNRLIGGMLNFYRGFVPTMFGIIPYAGVSFMCYEGFKVWALEREGWWTTNGAFARKAGTMRERDLYKGGRQLTWWSQLTIGGLSGLIAQTSSYPFEVIRRHMQIAGRIEPTRDGAANSLKKFPTTLEMTRFIYQKRGFRGFFVGLSIGFMKVVPMHADTYRAARTLFVVEKQKREKLAFTSGENQQHITADDILSNPNSKLLSTVFAKTQPIDNLKSTLISGDIINDLRHWKFLLSRDSIYKQAKDFETAESYLNWKTLVENEANKILSIIYADQNESFNGILARLTVIQAEGLKPKDFNGSNNPYVIINYAPDSLIIQSSAIDSTLNPELNFSTTM</sequence>
<keyword evidence="4 10" id="KW-0812">Transmembrane</keyword>
<dbReference type="SUPFAM" id="SSF103506">
    <property type="entry name" value="Mitochondrial carrier"/>
    <property type="match status" value="1"/>
</dbReference>
<dbReference type="PROSITE" id="PS50920">
    <property type="entry name" value="SOLCAR"/>
    <property type="match status" value="3"/>
</dbReference>